<gene>
    <name evidence="1" type="ORF">UFOVP514_58</name>
</gene>
<accession>A0A6J5MS87</accession>
<sequence>MIGLLVVDGTELDLSERVPFPLNYSIADAKEPQKRKRNYSKEIVLPGTQKNLSFFSSTYQLALSTLNGTSTVGFNYDPTIRISAKYYNGGVLIFNGLIRLNEVAINDGDYSFKCTMFSNFIDLFMSLGDRKISELGWSEYTHTLNRTNVINSFDTSVIVNGVATANFSSGLPMGFGYHYGLVDYGYPRVSPKTFSTTDLVPMVYCKEVMDKCLELSANNITYSSNYLDSALFKKELLGFGGGEKVALTASEVANRRVNITAEYNNVNSFNHVSKQAQIYKYLFSYSVSLLADWDGCVPTLIHDNFDQFFFDHNNTANGFFQGINVRKQGLYNLNASFPLRIAFDNFGNQVYTGGFINVRFTTYKNGSILDTYVVQQTSLATLNQTFAYDYNVQLNAGDVIYFGIQVYADLTLTQTAPAVSVNNPLIVTIENNPTDFLVDFTSVQTSLQDGDPVDISRFIPDMKASTFFEAQILKANLYFSDPNKLGVVTVEPLSDFYLDTDTFWDITDIIDHSKEITIKPSSSIEGKVYKFQWLNDNDYDNTLYRSYFDINYGDNWYVVPSTFQTGQRVYQLPFAQSIPTDEVFPFIAPRIVSYDPATDIKKPFKGKPRLYLWNGLKSGSWRLKDTIGTGKTDLTSYPCVHHFDNFENPAFDLNWGLPILFA</sequence>
<proteinExistence type="predicted"/>
<name>A0A6J5MS87_9CAUD</name>
<protein>
    <submittedName>
        <fullName evidence="1">Uncharacterized protein</fullName>
    </submittedName>
</protein>
<dbReference type="EMBL" id="LR796477">
    <property type="protein sequence ID" value="CAB4147953.1"/>
    <property type="molecule type" value="Genomic_DNA"/>
</dbReference>
<reference evidence="1" key="1">
    <citation type="submission" date="2020-04" db="EMBL/GenBank/DDBJ databases">
        <authorList>
            <person name="Chiriac C."/>
            <person name="Salcher M."/>
            <person name="Ghai R."/>
            <person name="Kavagutti S V."/>
        </authorList>
    </citation>
    <scope>NUCLEOTIDE SEQUENCE</scope>
</reference>
<evidence type="ECO:0000313" key="1">
    <source>
        <dbReference type="EMBL" id="CAB4147953.1"/>
    </source>
</evidence>
<organism evidence="1">
    <name type="scientific">uncultured Caudovirales phage</name>
    <dbReference type="NCBI Taxonomy" id="2100421"/>
    <lineage>
        <taxon>Viruses</taxon>
        <taxon>Duplodnaviria</taxon>
        <taxon>Heunggongvirae</taxon>
        <taxon>Uroviricota</taxon>
        <taxon>Caudoviricetes</taxon>
        <taxon>Peduoviridae</taxon>
        <taxon>Maltschvirus</taxon>
        <taxon>Maltschvirus maltsch</taxon>
    </lineage>
</organism>
<feature type="non-terminal residue" evidence="1">
    <location>
        <position position="662"/>
    </location>
</feature>